<dbReference type="PROSITE" id="PS01156">
    <property type="entry name" value="TONB_DEPENDENT_REC_2"/>
    <property type="match status" value="1"/>
</dbReference>
<evidence type="ECO:0000256" key="10">
    <source>
        <dbReference type="ARBA" id="ARBA00023136"/>
    </source>
</evidence>
<evidence type="ECO:0000256" key="2">
    <source>
        <dbReference type="ARBA" id="ARBA00022448"/>
    </source>
</evidence>
<dbReference type="InterPro" id="IPR012910">
    <property type="entry name" value="Plug_dom"/>
</dbReference>
<feature type="domain" description="TonB-dependent receptor plug" evidence="17">
    <location>
        <begin position="57"/>
        <end position="165"/>
    </location>
</feature>
<evidence type="ECO:0000313" key="18">
    <source>
        <dbReference type="EMBL" id="QUD90307.1"/>
    </source>
</evidence>
<dbReference type="GO" id="GO:0006826">
    <property type="term" value="P:iron ion transport"/>
    <property type="evidence" value="ECO:0007669"/>
    <property type="project" value="UniProtKB-KW"/>
</dbReference>
<accession>A0A975G497</accession>
<dbReference type="GO" id="GO:0009279">
    <property type="term" value="C:cell outer membrane"/>
    <property type="evidence" value="ECO:0007669"/>
    <property type="project" value="UniProtKB-SubCell"/>
</dbReference>
<evidence type="ECO:0000256" key="7">
    <source>
        <dbReference type="ARBA" id="ARBA00023004"/>
    </source>
</evidence>
<evidence type="ECO:0000256" key="12">
    <source>
        <dbReference type="PROSITE-ProRule" id="PRU01360"/>
    </source>
</evidence>
<keyword evidence="2 12" id="KW-0813">Transport</keyword>
<gene>
    <name evidence="18" type="ORF">KCG34_10795</name>
</gene>
<name>A0A975G497_9CAUL</name>
<keyword evidence="19" id="KW-1185">Reference proteome</keyword>
<dbReference type="AlphaFoldDB" id="A0A975G497"/>
<keyword evidence="9 14" id="KW-0798">TonB box</keyword>
<evidence type="ECO:0000256" key="11">
    <source>
        <dbReference type="ARBA" id="ARBA00023237"/>
    </source>
</evidence>
<keyword evidence="5 12" id="KW-0812">Transmembrane</keyword>
<proteinExistence type="inferred from homology"/>
<evidence type="ECO:0000256" key="5">
    <source>
        <dbReference type="ARBA" id="ARBA00022692"/>
    </source>
</evidence>
<evidence type="ECO:0000256" key="3">
    <source>
        <dbReference type="ARBA" id="ARBA00022452"/>
    </source>
</evidence>
<dbReference type="Gene3D" id="2.40.170.20">
    <property type="entry name" value="TonB-dependent receptor, beta-barrel domain"/>
    <property type="match status" value="1"/>
</dbReference>
<evidence type="ECO:0000256" key="6">
    <source>
        <dbReference type="ARBA" id="ARBA00022729"/>
    </source>
</evidence>
<keyword evidence="6 15" id="KW-0732">Signal</keyword>
<comment type="similarity">
    <text evidence="12 14">Belongs to the TonB-dependent receptor family.</text>
</comment>
<comment type="subcellular location">
    <subcellularLocation>
        <location evidence="1 12">Cell outer membrane</location>
        <topology evidence="1 12">Multi-pass membrane protein</topology>
    </subcellularLocation>
</comment>
<dbReference type="Proteomes" id="UP000676409">
    <property type="component" value="Chromosome"/>
</dbReference>
<evidence type="ECO:0000256" key="8">
    <source>
        <dbReference type="ARBA" id="ARBA00023065"/>
    </source>
</evidence>
<evidence type="ECO:0000256" key="14">
    <source>
        <dbReference type="RuleBase" id="RU003357"/>
    </source>
</evidence>
<keyword evidence="18" id="KW-0675">Receptor</keyword>
<dbReference type="EMBL" id="CP073078">
    <property type="protein sequence ID" value="QUD90307.1"/>
    <property type="molecule type" value="Genomic_DNA"/>
</dbReference>
<evidence type="ECO:0000313" key="19">
    <source>
        <dbReference type="Proteomes" id="UP000676409"/>
    </source>
</evidence>
<dbReference type="KEGG" id="caul:KCG34_10795"/>
<feature type="domain" description="TonB-dependent receptor-like beta-barrel" evidence="16">
    <location>
        <begin position="272"/>
        <end position="725"/>
    </location>
</feature>
<dbReference type="SUPFAM" id="SSF56935">
    <property type="entry name" value="Porins"/>
    <property type="match status" value="1"/>
</dbReference>
<evidence type="ECO:0000256" key="15">
    <source>
        <dbReference type="SAM" id="SignalP"/>
    </source>
</evidence>
<dbReference type="PROSITE" id="PS52016">
    <property type="entry name" value="TONB_DEPENDENT_REC_3"/>
    <property type="match status" value="1"/>
</dbReference>
<keyword evidence="7" id="KW-0408">Iron</keyword>
<feature type="short sequence motif" description="TonB C-terminal box" evidence="13">
    <location>
        <begin position="744"/>
        <end position="761"/>
    </location>
</feature>
<dbReference type="Pfam" id="PF07715">
    <property type="entry name" value="Plug"/>
    <property type="match status" value="1"/>
</dbReference>
<dbReference type="InterPro" id="IPR039426">
    <property type="entry name" value="TonB-dep_rcpt-like"/>
</dbReference>
<dbReference type="RefSeq" id="WP_211940358.1">
    <property type="nucleotide sequence ID" value="NZ_CP073078.1"/>
</dbReference>
<evidence type="ECO:0000256" key="9">
    <source>
        <dbReference type="ARBA" id="ARBA00023077"/>
    </source>
</evidence>
<evidence type="ECO:0000256" key="1">
    <source>
        <dbReference type="ARBA" id="ARBA00004571"/>
    </source>
</evidence>
<dbReference type="Pfam" id="PF00593">
    <property type="entry name" value="TonB_dep_Rec_b-barrel"/>
    <property type="match status" value="1"/>
</dbReference>
<keyword evidence="11 12" id="KW-0998">Cell outer membrane</keyword>
<sequence length="761" mass="82220">MTKSCLLRGATPLATLLMLGVAHAAFAQTAAPASGSPAGADTVSEVVVTAQKRTERLQDVPVAVSALSGAQLSNQHVAKVDDITSFVPSLQATSPDGEGTPIFALRGVSMSDYSLSQDGPVATYFDETYASAFALLGIRMFDLQRVEVLKGPQGTLYGKNTTGGAINIISNKPTFTPSGDFSVGYGNYNHWQASGDVNGPLLGDKLAGRFAFTAEKANGWMSDALPGKPKLDALDGYAGRLSLLARPTSNSEFTLRIAGSWQNPINYGIKGEPLDSTGIGGPVYNLFGLQGYVPPANLGPDTVQNAETARRLAETWSASLHGDIQLPHHLALTTITAWDWGKLFIPEASDGAPNQALQISYFARARQFAQDLRLTSNFTGPFDFMLGAYFNREEIYNATMNTLYADIDVNGDGVINAQDCLAGFPVACRVGNSFTQIKTSTAVYTDMKYRLTDHITLRGGLRYTRDDGRLGGFESQFQDVQGNFLGYLVQPSDVAAEGANRFKRSNVSGKAGVDYKTSSGQLFYLSFSRGYRGDAFNAQGFFSPAEVTVAKPETLSDIEGGAKLQLFDRRMTLNLSAYHYDYQNMQFINVTPTLLQQLVNLPKATVDGGELELTARPTHALSLHLGLGVLSSEIQEGQLLGQDLKGHQLANAPKINTTIGADWTIADLSAGTLALHGDSVITSKQYFDVFNGEAQAQKAYGLVNGNLGFRSSDHRWGVSLWAKNLLDQHYYNSIIKVQSFNLNYMHVGTPRMFGANLDYSF</sequence>
<protein>
    <submittedName>
        <fullName evidence="18">TonB-dependent receptor</fullName>
    </submittedName>
</protein>
<feature type="chain" id="PRO_5037869085" evidence="15">
    <location>
        <begin position="25"/>
        <end position="761"/>
    </location>
</feature>
<dbReference type="InterPro" id="IPR000531">
    <property type="entry name" value="Beta-barrel_TonB"/>
</dbReference>
<keyword evidence="10 12" id="KW-0472">Membrane</keyword>
<organism evidence="18 19">
    <name type="scientific">Phenylobacterium montanum</name>
    <dbReference type="NCBI Taxonomy" id="2823693"/>
    <lineage>
        <taxon>Bacteria</taxon>
        <taxon>Pseudomonadati</taxon>
        <taxon>Pseudomonadota</taxon>
        <taxon>Alphaproteobacteria</taxon>
        <taxon>Caulobacterales</taxon>
        <taxon>Caulobacteraceae</taxon>
        <taxon>Phenylobacterium</taxon>
    </lineage>
</organism>
<evidence type="ECO:0000256" key="13">
    <source>
        <dbReference type="PROSITE-ProRule" id="PRU10144"/>
    </source>
</evidence>
<keyword evidence="8" id="KW-0406">Ion transport</keyword>
<feature type="signal peptide" evidence="15">
    <location>
        <begin position="1"/>
        <end position="24"/>
    </location>
</feature>
<dbReference type="PANTHER" id="PTHR32552">
    <property type="entry name" value="FERRICHROME IRON RECEPTOR-RELATED"/>
    <property type="match status" value="1"/>
</dbReference>
<dbReference type="InterPro" id="IPR036942">
    <property type="entry name" value="Beta-barrel_TonB_sf"/>
</dbReference>
<evidence type="ECO:0000259" key="17">
    <source>
        <dbReference type="Pfam" id="PF07715"/>
    </source>
</evidence>
<keyword evidence="4" id="KW-0410">Iron transport</keyword>
<dbReference type="PANTHER" id="PTHR32552:SF81">
    <property type="entry name" value="TONB-DEPENDENT OUTER MEMBRANE RECEPTOR"/>
    <property type="match status" value="1"/>
</dbReference>
<reference evidence="18" key="1">
    <citation type="submission" date="2021-04" db="EMBL/GenBank/DDBJ databases">
        <title>The complete genome sequence of Caulobacter sp. S6.</title>
        <authorList>
            <person name="Tang Y."/>
            <person name="Ouyang W."/>
            <person name="Liu Q."/>
            <person name="Huang B."/>
            <person name="Guo Z."/>
            <person name="Lei P."/>
        </authorList>
    </citation>
    <scope>NUCLEOTIDE SEQUENCE</scope>
    <source>
        <strain evidence="18">S6</strain>
    </source>
</reference>
<evidence type="ECO:0000259" key="16">
    <source>
        <dbReference type="Pfam" id="PF00593"/>
    </source>
</evidence>
<dbReference type="InterPro" id="IPR010917">
    <property type="entry name" value="TonB_rcpt_CS"/>
</dbReference>
<keyword evidence="3 12" id="KW-1134">Transmembrane beta strand</keyword>
<evidence type="ECO:0000256" key="4">
    <source>
        <dbReference type="ARBA" id="ARBA00022496"/>
    </source>
</evidence>